<dbReference type="SMART" id="SM01197">
    <property type="entry name" value="FANCL_C"/>
    <property type="match status" value="1"/>
</dbReference>
<proteinExistence type="predicted"/>
<dbReference type="CDD" id="cd16454">
    <property type="entry name" value="RING-H2_PA-TM-RING"/>
    <property type="match status" value="1"/>
</dbReference>
<dbReference type="InterPro" id="IPR001841">
    <property type="entry name" value="Znf_RING"/>
</dbReference>
<dbReference type="PROSITE" id="PS50089">
    <property type="entry name" value="ZF_RING_2"/>
    <property type="match status" value="1"/>
</dbReference>
<dbReference type="PANTHER" id="PTHR45931">
    <property type="entry name" value="SI:CH211-59O9.10"/>
    <property type="match status" value="1"/>
</dbReference>
<dbReference type="Proteomes" id="UP000092600">
    <property type="component" value="Unassembled WGS sequence"/>
</dbReference>
<protein>
    <submittedName>
        <fullName evidence="7">E3 ubiquitin-protein ligase AIP2</fullName>
    </submittedName>
</protein>
<dbReference type="InterPro" id="IPR051834">
    <property type="entry name" value="RING_finger_E3_ligase"/>
</dbReference>
<evidence type="ECO:0000256" key="5">
    <source>
        <dbReference type="SAM" id="MobiDB-lite"/>
    </source>
</evidence>
<evidence type="ECO:0000256" key="1">
    <source>
        <dbReference type="ARBA" id="ARBA00022723"/>
    </source>
</evidence>
<keyword evidence="1" id="KW-0479">Metal-binding</keyword>
<dbReference type="PANTHER" id="PTHR45931:SF5">
    <property type="entry name" value="RING-TYPE DOMAIN-CONTAINING PROTEIN"/>
    <property type="match status" value="1"/>
</dbReference>
<dbReference type="SUPFAM" id="SSF57850">
    <property type="entry name" value="RING/U-box"/>
    <property type="match status" value="1"/>
</dbReference>
<dbReference type="EMBL" id="LSRQ01000665">
    <property type="protein sequence ID" value="OAY81463.1"/>
    <property type="molecule type" value="Genomic_DNA"/>
</dbReference>
<evidence type="ECO:0000256" key="3">
    <source>
        <dbReference type="ARBA" id="ARBA00022833"/>
    </source>
</evidence>
<dbReference type="STRING" id="4615.A0A199VWU1"/>
<dbReference type="GO" id="GO:0005634">
    <property type="term" value="C:nucleus"/>
    <property type="evidence" value="ECO:0007669"/>
    <property type="project" value="TreeGrafter"/>
</dbReference>
<keyword evidence="3" id="KW-0862">Zinc</keyword>
<dbReference type="InterPro" id="IPR013083">
    <property type="entry name" value="Znf_RING/FYVE/PHD"/>
</dbReference>
<dbReference type="GO" id="GO:0006511">
    <property type="term" value="P:ubiquitin-dependent protein catabolic process"/>
    <property type="evidence" value="ECO:0007669"/>
    <property type="project" value="TreeGrafter"/>
</dbReference>
<gene>
    <name evidence="7" type="ORF">ACMD2_05565</name>
</gene>
<organism evidence="7 8">
    <name type="scientific">Ananas comosus</name>
    <name type="common">Pineapple</name>
    <name type="synonym">Ananas ananas</name>
    <dbReference type="NCBI Taxonomy" id="4615"/>
    <lineage>
        <taxon>Eukaryota</taxon>
        <taxon>Viridiplantae</taxon>
        <taxon>Streptophyta</taxon>
        <taxon>Embryophyta</taxon>
        <taxon>Tracheophyta</taxon>
        <taxon>Spermatophyta</taxon>
        <taxon>Magnoliopsida</taxon>
        <taxon>Liliopsida</taxon>
        <taxon>Poales</taxon>
        <taxon>Bromeliaceae</taxon>
        <taxon>Bromelioideae</taxon>
        <taxon>Ananas</taxon>
    </lineage>
</organism>
<name>A0A199VWU1_ANACO</name>
<evidence type="ECO:0000256" key="2">
    <source>
        <dbReference type="ARBA" id="ARBA00022771"/>
    </source>
</evidence>
<evidence type="ECO:0000313" key="7">
    <source>
        <dbReference type="EMBL" id="OAY81463.1"/>
    </source>
</evidence>
<evidence type="ECO:0000259" key="6">
    <source>
        <dbReference type="PROSITE" id="PS50089"/>
    </source>
</evidence>
<evidence type="ECO:0000256" key="4">
    <source>
        <dbReference type="PROSITE-ProRule" id="PRU00175"/>
    </source>
</evidence>
<feature type="region of interest" description="Disordered" evidence="5">
    <location>
        <begin position="1"/>
        <end position="78"/>
    </location>
</feature>
<dbReference type="SMART" id="SM00184">
    <property type="entry name" value="RING"/>
    <property type="match status" value="1"/>
</dbReference>
<sequence length="283" mass="31126">MTIASKLFYFQRSRGGRRSSGEEAEELASASHDRDPSRRNSSRRGRSLGGGGGGAGGGDHRRPSAQAAHGKGSAHRVHQAQHEVFQLDFSGPSEYRQANSSNVDATSSRHGRLRLIKDADDRLPDAVRQAKQRLLNRLQSVDLTGTRHRTPDSETIWDKCNLIRSVNSEAIGVQDLLECCGCLSTVPSCRQIQPLCGMRNKPPFLRSEALLRLQTLDRGETKESGLIEAAAECCICLESFSDGDRLTQLRCGHTFHSNCVERWVEAHGDCPYCRTSIALPATE</sequence>
<dbReference type="Gene3D" id="3.30.40.10">
    <property type="entry name" value="Zinc/RING finger domain, C3HC4 (zinc finger)"/>
    <property type="match status" value="1"/>
</dbReference>
<dbReference type="AlphaFoldDB" id="A0A199VWU1"/>
<dbReference type="GO" id="GO:0061630">
    <property type="term" value="F:ubiquitin protein ligase activity"/>
    <property type="evidence" value="ECO:0007669"/>
    <property type="project" value="TreeGrafter"/>
</dbReference>
<dbReference type="GO" id="GO:0008270">
    <property type="term" value="F:zinc ion binding"/>
    <property type="evidence" value="ECO:0007669"/>
    <property type="project" value="UniProtKB-KW"/>
</dbReference>
<feature type="compositionally biased region" description="Gly residues" evidence="5">
    <location>
        <begin position="47"/>
        <end position="57"/>
    </location>
</feature>
<comment type="caution">
    <text evidence="7">The sequence shown here is derived from an EMBL/GenBank/DDBJ whole genome shotgun (WGS) entry which is preliminary data.</text>
</comment>
<feature type="domain" description="RING-type" evidence="6">
    <location>
        <begin position="233"/>
        <end position="274"/>
    </location>
</feature>
<dbReference type="Pfam" id="PF13639">
    <property type="entry name" value="zf-RING_2"/>
    <property type="match status" value="1"/>
</dbReference>
<keyword evidence="2 4" id="KW-0863">Zinc-finger</keyword>
<accession>A0A199VWU1</accession>
<reference evidence="7 8" key="1">
    <citation type="journal article" date="2016" name="DNA Res.">
        <title>The draft genome of MD-2 pineapple using hybrid error correction of long reads.</title>
        <authorList>
            <person name="Redwan R.M."/>
            <person name="Saidin A."/>
            <person name="Kumar S.V."/>
        </authorList>
    </citation>
    <scope>NUCLEOTIDE SEQUENCE [LARGE SCALE GENOMIC DNA]</scope>
    <source>
        <strain evidence="8">cv. MD2</strain>
        <tissue evidence="7">Leaf</tissue>
    </source>
</reference>
<evidence type="ECO:0000313" key="8">
    <source>
        <dbReference type="Proteomes" id="UP000092600"/>
    </source>
</evidence>